<sequence length="421" mass="47048">MLIVCLLLSASIASHTAADLRLRCVNDYLFTINCSLTVPPADAPEVHWLYASDNFDQEIWCRLTEVDGGYFCSFNLSSLESEDNPVEPLNDLQRFKMSLCGSKQATTCRLLLENYQPQYHIKPNAPCCLGLSHNFSQLHFTWRSTYEEFIRYGDLTRNMLYQLQYYTLDQGNNISARELTTESLTCSVIDENLVPGAEYRAQVRSSPNQGLDPQVFYRGQWSDWSPALHWKTEPAEPEVGSASFLSGLGVELFLLCVIALLLLVFFACVKMWRHAYIPTPAPYFHTLYNDYHGDFKSWVVTKDKTADGLKVEETLQADTFTKCVDVQELGPRPQTPQQIRQEALYSNIPQPGADGSLPGEPCSTSTAAPAVDGSGCCMCSKQALESGVPLYSNEYCTLSAFCQSHGCSGGAVNEQRAQYEN</sequence>
<evidence type="ECO:0000256" key="9">
    <source>
        <dbReference type="SAM" id="SignalP"/>
    </source>
</evidence>
<keyword evidence="6" id="KW-0675">Receptor</keyword>
<keyword evidence="4 8" id="KW-1133">Transmembrane helix</keyword>
<organism evidence="11 12">
    <name type="scientific">Tetraodon nigroviridis</name>
    <name type="common">Spotted green pufferfish</name>
    <name type="synonym">Chelonodon nigroviridis</name>
    <dbReference type="NCBI Taxonomy" id="99883"/>
    <lineage>
        <taxon>Eukaryota</taxon>
        <taxon>Metazoa</taxon>
        <taxon>Chordata</taxon>
        <taxon>Craniata</taxon>
        <taxon>Vertebrata</taxon>
        <taxon>Euteleostomi</taxon>
        <taxon>Actinopterygii</taxon>
        <taxon>Neopterygii</taxon>
        <taxon>Teleostei</taxon>
        <taxon>Neoteleostei</taxon>
        <taxon>Acanthomorphata</taxon>
        <taxon>Eupercaria</taxon>
        <taxon>Tetraodontiformes</taxon>
        <taxon>Tetradontoidea</taxon>
        <taxon>Tetraodontidae</taxon>
        <taxon>Tetraodon</taxon>
    </lineage>
</organism>
<dbReference type="PROSITE" id="PS01355">
    <property type="entry name" value="HEMATOPO_REC_S_F1"/>
    <property type="match status" value="1"/>
</dbReference>
<keyword evidence="3 9" id="KW-0732">Signal</keyword>
<dbReference type="OMA" id="CNEYCTL"/>
<evidence type="ECO:0000256" key="8">
    <source>
        <dbReference type="SAM" id="Phobius"/>
    </source>
</evidence>
<dbReference type="InterPro" id="IPR003531">
    <property type="entry name" value="Hempt_rcpt_S_F1_CS"/>
</dbReference>
<keyword evidence="5 8" id="KW-0472">Membrane</keyword>
<name>H3C7E3_TETNG</name>
<reference evidence="12" key="1">
    <citation type="journal article" date="2004" name="Nature">
        <title>Genome duplication in the teleost fish Tetraodon nigroviridis reveals the early vertebrate proto-karyotype.</title>
        <authorList>
            <person name="Jaillon O."/>
            <person name="Aury J.-M."/>
            <person name="Brunet F."/>
            <person name="Petit J.-L."/>
            <person name="Stange-Thomann N."/>
            <person name="Mauceli E."/>
            <person name="Bouneau L."/>
            <person name="Fischer C."/>
            <person name="Ozouf-Costaz C."/>
            <person name="Bernot A."/>
            <person name="Nicaud S."/>
            <person name="Jaffe D."/>
            <person name="Fisher S."/>
            <person name="Lutfalla G."/>
            <person name="Dossat C."/>
            <person name="Segurens B."/>
            <person name="Dasilva C."/>
            <person name="Salanoubat M."/>
            <person name="Levy M."/>
            <person name="Boudet N."/>
            <person name="Castellano S."/>
            <person name="Anthouard V."/>
            <person name="Jubin C."/>
            <person name="Castelli V."/>
            <person name="Katinka M."/>
            <person name="Vacherie B."/>
            <person name="Biemont C."/>
            <person name="Skalli Z."/>
            <person name="Cattolico L."/>
            <person name="Poulain J."/>
            <person name="De Berardinis V."/>
            <person name="Cruaud C."/>
            <person name="Duprat S."/>
            <person name="Brottier P."/>
            <person name="Coutanceau J.-P."/>
            <person name="Gouzy J."/>
            <person name="Parra G."/>
            <person name="Lardier G."/>
            <person name="Chapple C."/>
            <person name="McKernan K.J."/>
            <person name="McEwan P."/>
            <person name="Bosak S."/>
            <person name="Kellis M."/>
            <person name="Volff J.-N."/>
            <person name="Guigo R."/>
            <person name="Zody M.C."/>
            <person name="Mesirov J."/>
            <person name="Lindblad-Toh K."/>
            <person name="Birren B."/>
            <person name="Nusbaum C."/>
            <person name="Kahn D."/>
            <person name="Robinson-Rechavi M."/>
            <person name="Laudet V."/>
            <person name="Schachter V."/>
            <person name="Quetier F."/>
            <person name="Saurin W."/>
            <person name="Scarpelli C."/>
            <person name="Wincker P."/>
            <person name="Lander E.S."/>
            <person name="Weissenbach J."/>
            <person name="Roest Crollius H."/>
        </authorList>
    </citation>
    <scope>NUCLEOTIDE SEQUENCE [LARGE SCALE GENOMIC DNA]</scope>
</reference>
<dbReference type="Ensembl" id="ENSTNIT00000004298.1">
    <property type="protein sequence ID" value="ENSTNIP00000004164.1"/>
    <property type="gene ID" value="ENSTNIG00000001800.1"/>
</dbReference>
<evidence type="ECO:0000313" key="11">
    <source>
        <dbReference type="Ensembl" id="ENSTNIP00000004164.1"/>
    </source>
</evidence>
<evidence type="ECO:0000256" key="3">
    <source>
        <dbReference type="ARBA" id="ARBA00022729"/>
    </source>
</evidence>
<dbReference type="PANTHER" id="PTHR23037">
    <property type="entry name" value="CYTOKINE RECEPTOR"/>
    <property type="match status" value="1"/>
</dbReference>
<dbReference type="CDD" id="cd00063">
    <property type="entry name" value="FN3"/>
    <property type="match status" value="1"/>
</dbReference>
<evidence type="ECO:0000256" key="7">
    <source>
        <dbReference type="ARBA" id="ARBA00023180"/>
    </source>
</evidence>
<dbReference type="InParanoid" id="H3C7E3"/>
<evidence type="ECO:0000256" key="5">
    <source>
        <dbReference type="ARBA" id="ARBA00023136"/>
    </source>
</evidence>
<evidence type="ECO:0000256" key="1">
    <source>
        <dbReference type="ARBA" id="ARBA00004479"/>
    </source>
</evidence>
<dbReference type="AlphaFoldDB" id="H3C7E3"/>
<dbReference type="InterPro" id="IPR013783">
    <property type="entry name" value="Ig-like_fold"/>
</dbReference>
<comment type="subcellular location">
    <subcellularLocation>
        <location evidence="1">Membrane</location>
        <topology evidence="1">Single-pass type I membrane protein</topology>
    </subcellularLocation>
</comment>
<evidence type="ECO:0000256" key="4">
    <source>
        <dbReference type="ARBA" id="ARBA00022989"/>
    </source>
</evidence>
<feature type="domain" description="Fibronectin type-III" evidence="10">
    <location>
        <begin position="122"/>
        <end position="235"/>
    </location>
</feature>
<dbReference type="SUPFAM" id="SSF49265">
    <property type="entry name" value="Fibronectin type III"/>
    <property type="match status" value="1"/>
</dbReference>
<evidence type="ECO:0000256" key="2">
    <source>
        <dbReference type="ARBA" id="ARBA00022692"/>
    </source>
</evidence>
<dbReference type="HOGENOM" id="CLU_652069_0_0_1"/>
<feature type="chain" id="PRO_5003582032" description="Fibronectin type-III domain-containing protein" evidence="9">
    <location>
        <begin position="19"/>
        <end position="421"/>
    </location>
</feature>
<dbReference type="GO" id="GO:0009897">
    <property type="term" value="C:external side of plasma membrane"/>
    <property type="evidence" value="ECO:0007669"/>
    <property type="project" value="TreeGrafter"/>
</dbReference>
<reference evidence="11" key="3">
    <citation type="submission" date="2025-09" db="UniProtKB">
        <authorList>
            <consortium name="Ensembl"/>
        </authorList>
    </citation>
    <scope>IDENTIFICATION</scope>
</reference>
<evidence type="ECO:0000313" key="12">
    <source>
        <dbReference type="Proteomes" id="UP000007303"/>
    </source>
</evidence>
<evidence type="ECO:0000259" key="10">
    <source>
        <dbReference type="PROSITE" id="PS50853"/>
    </source>
</evidence>
<feature type="signal peptide" evidence="9">
    <location>
        <begin position="1"/>
        <end position="18"/>
    </location>
</feature>
<feature type="transmembrane region" description="Helical" evidence="8">
    <location>
        <begin position="244"/>
        <end position="269"/>
    </location>
</feature>
<protein>
    <recommendedName>
        <fullName evidence="10">Fibronectin type-III domain-containing protein</fullName>
    </recommendedName>
</protein>
<accession>H3C7E3</accession>
<keyword evidence="12" id="KW-1185">Reference proteome</keyword>
<reference evidence="11" key="2">
    <citation type="submission" date="2025-08" db="UniProtKB">
        <authorList>
            <consortium name="Ensembl"/>
        </authorList>
    </citation>
    <scope>IDENTIFICATION</scope>
</reference>
<keyword evidence="7" id="KW-0325">Glycoprotein</keyword>
<dbReference type="InterPro" id="IPR003961">
    <property type="entry name" value="FN3_dom"/>
</dbReference>
<dbReference type="Proteomes" id="UP000007303">
    <property type="component" value="Unassembled WGS sequence"/>
</dbReference>
<dbReference type="InterPro" id="IPR036116">
    <property type="entry name" value="FN3_sf"/>
</dbReference>
<dbReference type="STRING" id="99883.ENSTNIP00000004164"/>
<proteinExistence type="predicted"/>
<keyword evidence="2 8" id="KW-0812">Transmembrane</keyword>
<evidence type="ECO:0000256" key="6">
    <source>
        <dbReference type="ARBA" id="ARBA00023170"/>
    </source>
</evidence>
<dbReference type="PROSITE" id="PS50853">
    <property type="entry name" value="FN3"/>
    <property type="match status" value="1"/>
</dbReference>
<dbReference type="GeneTree" id="ENSGT00940000167095"/>
<dbReference type="Gene3D" id="2.60.40.10">
    <property type="entry name" value="Immunoglobulins"/>
    <property type="match status" value="1"/>
</dbReference>
<dbReference type="GO" id="GO:0004896">
    <property type="term" value="F:cytokine receptor activity"/>
    <property type="evidence" value="ECO:0007669"/>
    <property type="project" value="InterPro"/>
</dbReference>
<dbReference type="PANTHER" id="PTHR23037:SF7">
    <property type="entry name" value="INTERLEUKIN-21 RECEPTOR"/>
    <property type="match status" value="1"/>
</dbReference>